<evidence type="ECO:0000313" key="1">
    <source>
        <dbReference type="EMBL" id="KAL1247129.1"/>
    </source>
</evidence>
<evidence type="ECO:0008006" key="3">
    <source>
        <dbReference type="Google" id="ProtNLM"/>
    </source>
</evidence>
<accession>A0ABR3L2L5</accession>
<evidence type="ECO:0000313" key="2">
    <source>
        <dbReference type="Proteomes" id="UP001558613"/>
    </source>
</evidence>
<dbReference type="Proteomes" id="UP001558613">
    <property type="component" value="Unassembled WGS sequence"/>
</dbReference>
<reference evidence="1 2" key="1">
    <citation type="submission" date="2023-09" db="EMBL/GenBank/DDBJ databases">
        <authorList>
            <person name="Wang M."/>
        </authorList>
    </citation>
    <scope>NUCLEOTIDE SEQUENCE [LARGE SCALE GENOMIC DNA]</scope>
    <source>
        <strain evidence="1">GT-2023</strain>
        <tissue evidence="1">Liver</tissue>
    </source>
</reference>
<gene>
    <name evidence="1" type="ORF">QQF64_022505</name>
</gene>
<protein>
    <recommendedName>
        <fullName evidence="3">NAC domain-containing protein</fullName>
    </recommendedName>
</protein>
<keyword evidence="2" id="KW-1185">Reference proteome</keyword>
<comment type="caution">
    <text evidence="1">The sequence shown here is derived from an EMBL/GenBank/DDBJ whole genome shotgun (WGS) entry which is preliminary data.</text>
</comment>
<name>A0ABR3L2L5_9TELE</name>
<dbReference type="EMBL" id="JAYMGO010000025">
    <property type="protein sequence ID" value="KAL1247129.1"/>
    <property type="molecule type" value="Genomic_DNA"/>
</dbReference>
<sequence length="88" mass="10066">MCRASTHSLSASHMLLPGVFGRACRYLPPHLFLNTEHYSQNPKNRSPLAKLLSIPSPDELLVWYMLREATNVDPKWSTDQTNSEVDFH</sequence>
<proteinExistence type="predicted"/>
<organism evidence="1 2">
    <name type="scientific">Cirrhinus molitorella</name>
    <name type="common">mud carp</name>
    <dbReference type="NCBI Taxonomy" id="172907"/>
    <lineage>
        <taxon>Eukaryota</taxon>
        <taxon>Metazoa</taxon>
        <taxon>Chordata</taxon>
        <taxon>Craniata</taxon>
        <taxon>Vertebrata</taxon>
        <taxon>Euteleostomi</taxon>
        <taxon>Actinopterygii</taxon>
        <taxon>Neopterygii</taxon>
        <taxon>Teleostei</taxon>
        <taxon>Ostariophysi</taxon>
        <taxon>Cypriniformes</taxon>
        <taxon>Cyprinidae</taxon>
        <taxon>Labeoninae</taxon>
        <taxon>Labeonini</taxon>
        <taxon>Cirrhinus</taxon>
    </lineage>
</organism>